<reference evidence="7" key="1">
    <citation type="submission" date="2016-06" db="UniProtKB">
        <authorList>
            <consortium name="WormBaseParasite"/>
        </authorList>
    </citation>
    <scope>IDENTIFICATION</scope>
</reference>
<dbReference type="Proteomes" id="UP000275846">
    <property type="component" value="Unassembled WGS sequence"/>
</dbReference>
<evidence type="ECO:0000313" key="7">
    <source>
        <dbReference type="WBParaSite" id="SSLN_0001984401-mRNA-1"/>
    </source>
</evidence>
<evidence type="ECO:0000313" key="5">
    <source>
        <dbReference type="EMBL" id="VDM05506.1"/>
    </source>
</evidence>
<dbReference type="InterPro" id="IPR036568">
    <property type="entry name" value="GGCT-like_sf"/>
</dbReference>
<reference evidence="5 6" key="2">
    <citation type="submission" date="2018-11" db="EMBL/GenBank/DDBJ databases">
        <authorList>
            <consortium name="Pathogen Informatics"/>
        </authorList>
    </citation>
    <scope>NUCLEOTIDE SEQUENCE [LARGE SCALE GENOMIC DNA]</scope>
    <source>
        <strain evidence="5 6">NST_G2</strain>
    </source>
</reference>
<dbReference type="STRING" id="70667.A0A183TRM2"/>
<accession>A0A183TRM2</accession>
<evidence type="ECO:0000256" key="4">
    <source>
        <dbReference type="PIRSR" id="PIRSR617939-2"/>
    </source>
</evidence>
<dbReference type="OrthoDB" id="2924818at2759"/>
<protein>
    <recommendedName>
        <fullName evidence="1">gamma-glutamylcyclotransferase</fullName>
        <ecNumber evidence="1">4.3.2.9</ecNumber>
    </recommendedName>
</protein>
<dbReference type="EC" id="4.3.2.9" evidence="1"/>
<organism evidence="7">
    <name type="scientific">Schistocephalus solidus</name>
    <name type="common">Tapeworm</name>
    <dbReference type="NCBI Taxonomy" id="70667"/>
    <lineage>
        <taxon>Eukaryota</taxon>
        <taxon>Metazoa</taxon>
        <taxon>Spiralia</taxon>
        <taxon>Lophotrochozoa</taxon>
        <taxon>Platyhelminthes</taxon>
        <taxon>Cestoda</taxon>
        <taxon>Eucestoda</taxon>
        <taxon>Diphyllobothriidea</taxon>
        <taxon>Diphyllobothriidae</taxon>
        <taxon>Schistocephalus</taxon>
    </lineage>
</organism>
<dbReference type="CDD" id="cd06661">
    <property type="entry name" value="GGCT_like"/>
    <property type="match status" value="1"/>
</dbReference>
<evidence type="ECO:0000256" key="2">
    <source>
        <dbReference type="ARBA" id="ARBA00023239"/>
    </source>
</evidence>
<dbReference type="SUPFAM" id="SSF110857">
    <property type="entry name" value="Gamma-glutamyl cyclotransferase-like"/>
    <property type="match status" value="1"/>
</dbReference>
<evidence type="ECO:0000256" key="1">
    <source>
        <dbReference type="ARBA" id="ARBA00012346"/>
    </source>
</evidence>
<dbReference type="PANTHER" id="PTHR12935">
    <property type="entry name" value="GAMMA-GLUTAMYLCYCLOTRANSFERASE"/>
    <property type="match status" value="1"/>
</dbReference>
<sequence length="195" mass="22116">MSLTKGFYYFAYGSNLLAYRIKLDNPSARYIGVGMLIDYKLVFCKRDHKCPWGYCSATASIEPSPGGIVYGTIWQLANEDMVSLDKQEGVPDLYQPFTVDVSLLSSTEPVTIEKNFSCRTYSMSTEEYGDPSAYYLDVILRGAKKSGIPEDYVAKMRKIKFSHCQDKCAIYEKLLEMMPPDERGHPEIPQVLKNI</sequence>
<keyword evidence="6" id="KW-1185">Reference proteome</keyword>
<dbReference type="InterPro" id="IPR013024">
    <property type="entry name" value="GGCT-like"/>
</dbReference>
<name>A0A183TRM2_SCHSO</name>
<gene>
    <name evidence="5" type="ORF">SSLN_LOCUS19120</name>
</gene>
<dbReference type="WBParaSite" id="SSLN_0001984401-mRNA-1">
    <property type="protein sequence ID" value="SSLN_0001984401-mRNA-1"/>
    <property type="gene ID" value="SSLN_0001984401"/>
</dbReference>
<evidence type="ECO:0000256" key="3">
    <source>
        <dbReference type="PIRSR" id="PIRSR617939-1"/>
    </source>
</evidence>
<proteinExistence type="predicted"/>
<evidence type="ECO:0000313" key="6">
    <source>
        <dbReference type="Proteomes" id="UP000275846"/>
    </source>
</evidence>
<dbReference type="PANTHER" id="PTHR12935:SF0">
    <property type="entry name" value="GAMMA-GLUTAMYLCYCLOTRANSFERASE"/>
    <property type="match status" value="1"/>
</dbReference>
<keyword evidence="2" id="KW-0456">Lyase</keyword>
<dbReference type="AlphaFoldDB" id="A0A183TRM2"/>
<dbReference type="InterPro" id="IPR017939">
    <property type="entry name" value="G-Glutamylcylcotransferase"/>
</dbReference>
<feature type="binding site" evidence="4">
    <location>
        <position position="135"/>
    </location>
    <ligand>
        <name>substrate</name>
    </ligand>
</feature>
<feature type="active site" description="Proton acceptor" evidence="3">
    <location>
        <position position="88"/>
    </location>
</feature>
<feature type="binding site" evidence="4">
    <location>
        <begin position="9"/>
        <end position="14"/>
    </location>
    <ligand>
        <name>substrate</name>
    </ligand>
</feature>
<dbReference type="EMBL" id="UYSU01046331">
    <property type="protein sequence ID" value="VDM05506.1"/>
    <property type="molecule type" value="Genomic_DNA"/>
</dbReference>
<dbReference type="Gene3D" id="3.10.490.10">
    <property type="entry name" value="Gamma-glutamyl cyclotransferase-like"/>
    <property type="match status" value="1"/>
</dbReference>
<dbReference type="Pfam" id="PF13772">
    <property type="entry name" value="AIG2_2"/>
    <property type="match status" value="1"/>
</dbReference>
<dbReference type="GO" id="GO:0003839">
    <property type="term" value="F:gamma-glutamylcyclotransferase activity"/>
    <property type="evidence" value="ECO:0007669"/>
    <property type="project" value="UniProtKB-EC"/>
</dbReference>